<organism evidence="5 6">
    <name type="scientific">Riccia fluitans</name>
    <dbReference type="NCBI Taxonomy" id="41844"/>
    <lineage>
        <taxon>Eukaryota</taxon>
        <taxon>Viridiplantae</taxon>
        <taxon>Streptophyta</taxon>
        <taxon>Embryophyta</taxon>
        <taxon>Marchantiophyta</taxon>
        <taxon>Marchantiopsida</taxon>
        <taxon>Marchantiidae</taxon>
        <taxon>Marchantiales</taxon>
        <taxon>Ricciaceae</taxon>
        <taxon>Riccia</taxon>
    </lineage>
</organism>
<name>A0ABD1Y9Q3_9MARC</name>
<gene>
    <name evidence="5" type="ORF">R1flu_003692</name>
</gene>
<dbReference type="Gene3D" id="3.90.1410.10">
    <property type="entry name" value="set domain protein methyltransferase, domain 1"/>
    <property type="match status" value="1"/>
</dbReference>
<evidence type="ECO:0008006" key="7">
    <source>
        <dbReference type="Google" id="ProtNLM"/>
    </source>
</evidence>
<keyword evidence="3" id="KW-0949">S-adenosyl-L-methionine</keyword>
<dbReference type="AlphaFoldDB" id="A0ABD1Y9Q3"/>
<evidence type="ECO:0000313" key="5">
    <source>
        <dbReference type="EMBL" id="KAL2623487.1"/>
    </source>
</evidence>
<protein>
    <recommendedName>
        <fullName evidence="7">SET domain-containing protein</fullName>
    </recommendedName>
</protein>
<dbReference type="Proteomes" id="UP001605036">
    <property type="component" value="Unassembled WGS sequence"/>
</dbReference>
<evidence type="ECO:0000256" key="3">
    <source>
        <dbReference type="ARBA" id="ARBA00022691"/>
    </source>
</evidence>
<dbReference type="SUPFAM" id="SSF82199">
    <property type="entry name" value="SET domain"/>
    <property type="match status" value="1"/>
</dbReference>
<accession>A0ABD1Y9Q3</accession>
<dbReference type="InterPro" id="IPR036464">
    <property type="entry name" value="Rubisco_LSMT_subst-bd_sf"/>
</dbReference>
<evidence type="ECO:0000256" key="4">
    <source>
        <dbReference type="SAM" id="MobiDB-lite"/>
    </source>
</evidence>
<feature type="region of interest" description="Disordered" evidence="4">
    <location>
        <begin position="429"/>
        <end position="452"/>
    </location>
</feature>
<dbReference type="CDD" id="cd10527">
    <property type="entry name" value="SET_LSMT"/>
    <property type="match status" value="1"/>
</dbReference>
<keyword evidence="2" id="KW-0808">Transferase</keyword>
<evidence type="ECO:0000256" key="1">
    <source>
        <dbReference type="ARBA" id="ARBA00022603"/>
    </source>
</evidence>
<keyword evidence="6" id="KW-1185">Reference proteome</keyword>
<reference evidence="5 6" key="1">
    <citation type="submission" date="2024-09" db="EMBL/GenBank/DDBJ databases">
        <title>Chromosome-scale assembly of Riccia fluitans.</title>
        <authorList>
            <person name="Paukszto L."/>
            <person name="Sawicki J."/>
            <person name="Karawczyk K."/>
            <person name="Piernik-Szablinska J."/>
            <person name="Szczecinska M."/>
            <person name="Mazdziarz M."/>
        </authorList>
    </citation>
    <scope>NUCLEOTIDE SEQUENCE [LARGE SCALE GENOMIC DNA]</scope>
    <source>
        <strain evidence="5">Rf_01</strain>
        <tissue evidence="5">Aerial parts of the thallus</tissue>
    </source>
</reference>
<sequence>MESNGASLRACYLKNSEQGLEAGLGLYTKGHRSNDEVVLVTPLVLAITPMTVLQDPLVGPLFGKLFADGLVDDRHVMMLYLMVQRAFGDSSFWAPYLKILPADFGTSVFFSEDEMLELKGTSLYNATIIQKASLSKQFTEKVKPTVEVILSSLNCPTREVFLEDYLWANFIFWTRALTIPCPHSLIYPQAAPVPVSLLQQKTMEMRDQTVDADRQTSGPSEDTASCEPLCVPSGCLTSRQEEATKEGDADEAQTSNIPFTGSELIDFKPEGERCKQGLAASVEAEVNGHSEDHSPTMVEGLVPGIDFCNHAFQGQALARWEVDGPDGLVTGVPNSMYLVIGSGSDVSPDTEITIYYGNKGNEELLYLYGFVLQDNTDEYLMVHFSVQALERRECPEAKSQLLEHQELPLRWLLPRSILGGGYLNEHLSKESTSLQTPSEDKSQLAHGYSWSGHRKPPTGVKFQVFPEDMMGALRIIAMTEEQVLGVQTLLEELAESSQRFPSAEDVQAAVWEVCGDLGALQLLQDLLTSRVMALEEGTGPEDDDSLLLEKHYQGQVEAERKKQLGSAYEGDEDFMKNNMLSRNKRACVLYRKGQKQLARQLLQEVEYALDRWIS</sequence>
<dbReference type="PANTHER" id="PTHR13271">
    <property type="entry name" value="UNCHARACTERIZED PUTATIVE METHYLTRANSFERASE"/>
    <property type="match status" value="1"/>
</dbReference>
<evidence type="ECO:0000256" key="2">
    <source>
        <dbReference type="ARBA" id="ARBA00022679"/>
    </source>
</evidence>
<proteinExistence type="predicted"/>
<dbReference type="EMBL" id="JBHFFA010000006">
    <property type="protein sequence ID" value="KAL2623487.1"/>
    <property type="molecule type" value="Genomic_DNA"/>
</dbReference>
<evidence type="ECO:0000313" key="6">
    <source>
        <dbReference type="Proteomes" id="UP001605036"/>
    </source>
</evidence>
<dbReference type="Gene3D" id="3.90.1420.10">
    <property type="entry name" value="Rubisco LSMT, substrate-binding domain"/>
    <property type="match status" value="1"/>
</dbReference>
<dbReference type="PANTHER" id="PTHR13271:SF55">
    <property type="entry name" value="SET DOMAIN-CONTAINING PROTEIN"/>
    <property type="match status" value="1"/>
</dbReference>
<comment type="caution">
    <text evidence="5">The sequence shown here is derived from an EMBL/GenBank/DDBJ whole genome shotgun (WGS) entry which is preliminary data.</text>
</comment>
<dbReference type="GO" id="GO:0032259">
    <property type="term" value="P:methylation"/>
    <property type="evidence" value="ECO:0007669"/>
    <property type="project" value="UniProtKB-KW"/>
</dbReference>
<dbReference type="GO" id="GO:0008168">
    <property type="term" value="F:methyltransferase activity"/>
    <property type="evidence" value="ECO:0007669"/>
    <property type="project" value="UniProtKB-KW"/>
</dbReference>
<dbReference type="InterPro" id="IPR046341">
    <property type="entry name" value="SET_dom_sf"/>
</dbReference>
<keyword evidence="1" id="KW-0489">Methyltransferase</keyword>
<feature type="region of interest" description="Disordered" evidence="4">
    <location>
        <begin position="240"/>
        <end position="262"/>
    </location>
</feature>
<dbReference type="InterPro" id="IPR050600">
    <property type="entry name" value="SETD3_SETD6_MTase"/>
</dbReference>